<proteinExistence type="predicted"/>
<dbReference type="AlphaFoldDB" id="A0A9P3H9W7"/>
<reference evidence="2" key="1">
    <citation type="submission" date="2021-11" db="EMBL/GenBank/DDBJ databases">
        <authorList>
            <person name="Herlambang A."/>
            <person name="Guo Y."/>
            <person name="Takashima Y."/>
            <person name="Nishizawa T."/>
        </authorList>
    </citation>
    <scope>NUCLEOTIDE SEQUENCE</scope>
    <source>
        <strain evidence="2">E1425</strain>
    </source>
</reference>
<protein>
    <recommendedName>
        <fullName evidence="4">NAD(P)-binding protein</fullName>
    </recommendedName>
</protein>
<dbReference type="PROSITE" id="PS00061">
    <property type="entry name" value="ADH_SHORT"/>
    <property type="match status" value="1"/>
</dbReference>
<dbReference type="InterPro" id="IPR036291">
    <property type="entry name" value="NAD(P)-bd_dom_sf"/>
</dbReference>
<reference evidence="2" key="2">
    <citation type="journal article" date="2022" name="Microbiol. Resour. Announc.">
        <title>Whole-Genome Sequence of Entomortierella parvispora E1425, a Mucoromycotan Fungus Associated with Burkholderiaceae-Related Endosymbiotic Bacteria.</title>
        <authorList>
            <person name="Herlambang A."/>
            <person name="Guo Y."/>
            <person name="Takashima Y."/>
            <person name="Narisawa K."/>
            <person name="Ohta H."/>
            <person name="Nishizawa T."/>
        </authorList>
    </citation>
    <scope>NUCLEOTIDE SEQUENCE</scope>
    <source>
        <strain evidence="2">E1425</strain>
    </source>
</reference>
<accession>A0A9P3H9W7</accession>
<keyword evidence="3" id="KW-1185">Reference proteome</keyword>
<dbReference type="Proteomes" id="UP000827284">
    <property type="component" value="Unassembled WGS sequence"/>
</dbReference>
<keyword evidence="1" id="KW-0521">NADP</keyword>
<dbReference type="PANTHER" id="PTHR43313">
    <property type="entry name" value="SHORT-CHAIN DEHYDROGENASE/REDUCTASE FAMILY 9C"/>
    <property type="match status" value="1"/>
</dbReference>
<dbReference type="SUPFAM" id="SSF51735">
    <property type="entry name" value="NAD(P)-binding Rossmann-fold domains"/>
    <property type="match status" value="1"/>
</dbReference>
<dbReference type="OrthoDB" id="2102561at2759"/>
<evidence type="ECO:0008006" key="4">
    <source>
        <dbReference type="Google" id="ProtNLM"/>
    </source>
</evidence>
<evidence type="ECO:0000313" key="3">
    <source>
        <dbReference type="Proteomes" id="UP000827284"/>
    </source>
</evidence>
<dbReference type="InterPro" id="IPR020904">
    <property type="entry name" value="Sc_DH/Rdtase_CS"/>
</dbReference>
<dbReference type="GO" id="GO:0008202">
    <property type="term" value="P:steroid metabolic process"/>
    <property type="evidence" value="ECO:0007669"/>
    <property type="project" value="TreeGrafter"/>
</dbReference>
<gene>
    <name evidence="2" type="ORF">EMPS_05142</name>
</gene>
<sequence length="317" mass="35360">MAPTNIANLVVVVTGCDTGFGSEIVEDLYQRGGYTVYATCLTEQAVTNYNAKQSSRLRALQVDVTKQDDVNRLRAQVEEECPQGVYCVLNNAGIFGGGFFDFASEDSFQKMMDVNYMGIIRITKALLPSLRIFAKSRHSAQGKHLPRARLLSITSIAGRANPPGHGGYNASKHAAESILDTIRVELAPWEIDVCMLEPFYAKTPLVAAAHSVLERVWKESDLPTQKMYGPKFIQGVKAHSEDLYKRSMPSKWVVDAAVNAIRKQAGAQKARILIGFWWVGILIRIQESSPSWLVDFFTKRIMKRTGAWPNDPFMLKN</sequence>
<evidence type="ECO:0000313" key="2">
    <source>
        <dbReference type="EMBL" id="GJJ72784.1"/>
    </source>
</evidence>
<dbReference type="Gene3D" id="3.40.50.720">
    <property type="entry name" value="NAD(P)-binding Rossmann-like Domain"/>
    <property type="match status" value="1"/>
</dbReference>
<name>A0A9P3H9W7_9FUNG</name>
<evidence type="ECO:0000256" key="1">
    <source>
        <dbReference type="ARBA" id="ARBA00022857"/>
    </source>
</evidence>
<dbReference type="EMBL" id="BQFW01000007">
    <property type="protein sequence ID" value="GJJ72784.1"/>
    <property type="molecule type" value="Genomic_DNA"/>
</dbReference>
<dbReference type="GO" id="GO:0016491">
    <property type="term" value="F:oxidoreductase activity"/>
    <property type="evidence" value="ECO:0007669"/>
    <property type="project" value="TreeGrafter"/>
</dbReference>
<dbReference type="PANTHER" id="PTHR43313:SF1">
    <property type="entry name" value="3BETA-HYDROXYSTEROID DEHYDROGENASE DHS-16"/>
    <property type="match status" value="1"/>
</dbReference>
<dbReference type="PRINTS" id="PR00081">
    <property type="entry name" value="GDHRDH"/>
</dbReference>
<comment type="caution">
    <text evidence="2">The sequence shown here is derived from an EMBL/GenBank/DDBJ whole genome shotgun (WGS) entry which is preliminary data.</text>
</comment>
<organism evidence="2 3">
    <name type="scientific">Entomortierella parvispora</name>
    <dbReference type="NCBI Taxonomy" id="205924"/>
    <lineage>
        <taxon>Eukaryota</taxon>
        <taxon>Fungi</taxon>
        <taxon>Fungi incertae sedis</taxon>
        <taxon>Mucoromycota</taxon>
        <taxon>Mortierellomycotina</taxon>
        <taxon>Mortierellomycetes</taxon>
        <taxon>Mortierellales</taxon>
        <taxon>Mortierellaceae</taxon>
        <taxon>Entomortierella</taxon>
    </lineage>
</organism>
<dbReference type="InterPro" id="IPR002347">
    <property type="entry name" value="SDR_fam"/>
</dbReference>
<dbReference type="Pfam" id="PF00106">
    <property type="entry name" value="adh_short"/>
    <property type="match status" value="1"/>
</dbReference>